<keyword evidence="3" id="KW-1185">Reference proteome</keyword>
<organism evidence="2 3">
    <name type="scientific">Microbacterium trichothecenolyticum</name>
    <name type="common">Aureobacterium trichothecenolyticum</name>
    <dbReference type="NCBI Taxonomy" id="69370"/>
    <lineage>
        <taxon>Bacteria</taxon>
        <taxon>Bacillati</taxon>
        <taxon>Actinomycetota</taxon>
        <taxon>Actinomycetes</taxon>
        <taxon>Micrococcales</taxon>
        <taxon>Microbacteriaceae</taxon>
        <taxon>Microbacterium</taxon>
    </lineage>
</organism>
<evidence type="ECO:0000313" key="3">
    <source>
        <dbReference type="Proteomes" id="UP001226691"/>
    </source>
</evidence>
<name>A0ABU0TTX4_MICTR</name>
<evidence type="ECO:0000259" key="1">
    <source>
        <dbReference type="Pfam" id="PF13930"/>
    </source>
</evidence>
<dbReference type="Proteomes" id="UP001226691">
    <property type="component" value="Unassembled WGS sequence"/>
</dbReference>
<feature type="domain" description="Type VII secretion system protein EssD-like" evidence="1">
    <location>
        <begin position="26"/>
        <end position="148"/>
    </location>
</feature>
<accession>A0ABU0TTX4</accession>
<dbReference type="InterPro" id="IPR044927">
    <property type="entry name" value="Endonuclea_NS_2"/>
</dbReference>
<protein>
    <recommendedName>
        <fullName evidence="1">Type VII secretion system protein EssD-like domain-containing protein</fullName>
    </recommendedName>
</protein>
<proteinExistence type="predicted"/>
<dbReference type="EMBL" id="JAUTBF010000001">
    <property type="protein sequence ID" value="MDQ1123113.1"/>
    <property type="molecule type" value="Genomic_DNA"/>
</dbReference>
<sequence>MPREQLDQLPIVRDGSHFDANGDLTPNTWYQTGEHEYIYHTDANGHIDRFIADDVQLKTHDGRLPHDGNTPGKLPGDHAGHLIADGLGGSPFRDNLVSMLSTHNLSSFRKLEIAWERALLSDPPGRVSVEARIINDPTGRPQRFEIRSVINGRRVDLDLNQ</sequence>
<evidence type="ECO:0000313" key="2">
    <source>
        <dbReference type="EMBL" id="MDQ1123113.1"/>
    </source>
</evidence>
<reference evidence="2 3" key="1">
    <citation type="submission" date="2023-07" db="EMBL/GenBank/DDBJ databases">
        <title>Functional and genomic diversity of the sorghum phyllosphere microbiome.</title>
        <authorList>
            <person name="Shade A."/>
        </authorList>
    </citation>
    <scope>NUCLEOTIDE SEQUENCE [LARGE SCALE GENOMIC DNA]</scope>
    <source>
        <strain evidence="2 3">SORGH_AS_1207</strain>
    </source>
</reference>
<gene>
    <name evidence="2" type="ORF">QE412_001686</name>
</gene>
<dbReference type="Pfam" id="PF13930">
    <property type="entry name" value="Endonuclea_NS_2"/>
    <property type="match status" value="1"/>
</dbReference>
<comment type="caution">
    <text evidence="2">The sequence shown here is derived from an EMBL/GenBank/DDBJ whole genome shotgun (WGS) entry which is preliminary data.</text>
</comment>
<dbReference type="RefSeq" id="WP_307482245.1">
    <property type="nucleotide sequence ID" value="NZ_JAUTBF010000001.1"/>
</dbReference>